<dbReference type="PANTHER" id="PTHR22904">
    <property type="entry name" value="TPR REPEAT CONTAINING PROTEIN"/>
    <property type="match status" value="1"/>
</dbReference>
<dbReference type="PROSITE" id="PS50005">
    <property type="entry name" value="TPR"/>
    <property type="match status" value="2"/>
</dbReference>
<evidence type="ECO:0000256" key="4">
    <source>
        <dbReference type="SAM" id="MobiDB-lite"/>
    </source>
</evidence>
<evidence type="ECO:0000256" key="5">
    <source>
        <dbReference type="SAM" id="Phobius"/>
    </source>
</evidence>
<dbReference type="InterPro" id="IPR011990">
    <property type="entry name" value="TPR-like_helical_dom_sf"/>
</dbReference>
<accession>A0ABM1BFP8</accession>
<protein>
    <submittedName>
        <fullName evidence="7">Hsp70-Hsp90 organizing protein 1-like isoform X2</fullName>
    </submittedName>
</protein>
<dbReference type="Gene3D" id="1.25.40.10">
    <property type="entry name" value="Tetratricopeptide repeat domain"/>
    <property type="match status" value="1"/>
</dbReference>
<dbReference type="Pfam" id="PF07719">
    <property type="entry name" value="TPR_2"/>
    <property type="match status" value="1"/>
</dbReference>
<dbReference type="RefSeq" id="XP_013781078.1">
    <property type="nucleotide sequence ID" value="XM_013925624.2"/>
</dbReference>
<feature type="region of interest" description="Disordered" evidence="4">
    <location>
        <begin position="203"/>
        <end position="233"/>
    </location>
</feature>
<evidence type="ECO:0000313" key="6">
    <source>
        <dbReference type="Proteomes" id="UP000694941"/>
    </source>
</evidence>
<feature type="repeat" description="TPR" evidence="3">
    <location>
        <begin position="71"/>
        <end position="104"/>
    </location>
</feature>
<evidence type="ECO:0000313" key="7">
    <source>
        <dbReference type="RefSeq" id="XP_013781078.1"/>
    </source>
</evidence>
<dbReference type="SMART" id="SM00028">
    <property type="entry name" value="TPR"/>
    <property type="match status" value="3"/>
</dbReference>
<feature type="transmembrane region" description="Helical" evidence="5">
    <location>
        <begin position="156"/>
        <end position="176"/>
    </location>
</feature>
<name>A0ABM1BFP8_LIMPO</name>
<dbReference type="PANTHER" id="PTHR22904:SF532">
    <property type="entry name" value="HEAT SHOCK PROTEIN STI1-LIKE PROTEIN"/>
    <property type="match status" value="1"/>
</dbReference>
<dbReference type="InterPro" id="IPR019734">
    <property type="entry name" value="TPR_rpt"/>
</dbReference>
<feature type="transmembrane region" description="Helical" evidence="5">
    <location>
        <begin position="130"/>
        <end position="150"/>
    </location>
</feature>
<dbReference type="SUPFAM" id="SSF48452">
    <property type="entry name" value="TPR-like"/>
    <property type="match status" value="1"/>
</dbReference>
<feature type="compositionally biased region" description="Polar residues" evidence="4">
    <location>
        <begin position="203"/>
        <end position="217"/>
    </location>
</feature>
<dbReference type="InterPro" id="IPR013105">
    <property type="entry name" value="TPR_2"/>
</dbReference>
<reference evidence="7" key="1">
    <citation type="submission" date="2025-08" db="UniProtKB">
        <authorList>
            <consortium name="RefSeq"/>
        </authorList>
    </citation>
    <scope>IDENTIFICATION</scope>
    <source>
        <tissue evidence="7">Muscle</tissue>
    </source>
</reference>
<feature type="repeat" description="TPR" evidence="3">
    <location>
        <begin position="37"/>
        <end position="70"/>
    </location>
</feature>
<proteinExistence type="predicted"/>
<keyword evidence="1" id="KW-0677">Repeat</keyword>
<dbReference type="GeneID" id="106465399"/>
<evidence type="ECO:0000256" key="2">
    <source>
        <dbReference type="ARBA" id="ARBA00022803"/>
    </source>
</evidence>
<evidence type="ECO:0000256" key="1">
    <source>
        <dbReference type="ARBA" id="ARBA00022737"/>
    </source>
</evidence>
<keyword evidence="2 3" id="KW-0802">TPR repeat</keyword>
<feature type="compositionally biased region" description="Basic residues" evidence="4">
    <location>
        <begin position="223"/>
        <end position="233"/>
    </location>
</feature>
<gene>
    <name evidence="7" type="primary">LOC106465399</name>
</gene>
<keyword evidence="5" id="KW-0472">Membrane</keyword>
<organism evidence="6 7">
    <name type="scientific">Limulus polyphemus</name>
    <name type="common">Atlantic horseshoe crab</name>
    <dbReference type="NCBI Taxonomy" id="6850"/>
    <lineage>
        <taxon>Eukaryota</taxon>
        <taxon>Metazoa</taxon>
        <taxon>Ecdysozoa</taxon>
        <taxon>Arthropoda</taxon>
        <taxon>Chelicerata</taxon>
        <taxon>Merostomata</taxon>
        <taxon>Xiphosura</taxon>
        <taxon>Limulidae</taxon>
        <taxon>Limulus</taxon>
    </lineage>
</organism>
<evidence type="ECO:0000256" key="3">
    <source>
        <dbReference type="PROSITE-ProRule" id="PRU00339"/>
    </source>
</evidence>
<keyword evidence="5" id="KW-1133">Transmembrane helix</keyword>
<sequence>MKDQDLKETGNKCIKAEKYAEAVFHYTHALKIDDSIYQIYSNRSFAFLKMQQYYYALQDANKVIELNPEWAKGYFRKAEVEYQTQHYAEALESYRKALQLQEDENGLVELIRKTKQELVKQQKDDQQVPWVAAGFGFVLGILAVICAYILPKTPYINNVFLQVFIIILAGVMGFYTGKLHRYSLQKSRKGFLEPPIDLFGDSTDSLFTQSSNSSSRQEVNKRNSARQRHSVKT</sequence>
<keyword evidence="6" id="KW-1185">Reference proteome</keyword>
<dbReference type="Proteomes" id="UP000694941">
    <property type="component" value="Unplaced"/>
</dbReference>
<keyword evidence="5" id="KW-0812">Transmembrane</keyword>